<dbReference type="SUPFAM" id="SSF50891">
    <property type="entry name" value="Cyclophilin-like"/>
    <property type="match status" value="1"/>
</dbReference>
<evidence type="ECO:0000256" key="3">
    <source>
        <dbReference type="ARBA" id="ARBA00023235"/>
    </source>
</evidence>
<comment type="similarity">
    <text evidence="5">Belongs to the cyclophilin-type PPIase family.</text>
</comment>
<dbReference type="PANTHER" id="PTHR11071">
    <property type="entry name" value="PEPTIDYL-PROLYL CIS-TRANS ISOMERASE"/>
    <property type="match status" value="1"/>
</dbReference>
<dbReference type="PRINTS" id="PR00153">
    <property type="entry name" value="CSAPPISMRASE"/>
</dbReference>
<dbReference type="STRING" id="51511.ENSCSAVP00000018552"/>
<evidence type="ECO:0000313" key="7">
    <source>
        <dbReference type="Ensembl" id="ENSCSAVP00000018552.1"/>
    </source>
</evidence>
<dbReference type="Proteomes" id="UP000007875">
    <property type="component" value="Unassembled WGS sequence"/>
</dbReference>
<evidence type="ECO:0000256" key="4">
    <source>
        <dbReference type="ARBA" id="ARBA00037532"/>
    </source>
</evidence>
<protein>
    <recommendedName>
        <fullName evidence="5">Peptidyl-prolyl cis-trans isomerase</fullName>
        <shortName evidence="5">PPIase</shortName>
        <ecNumber evidence="5">5.2.1.8</ecNumber>
    </recommendedName>
</protein>
<dbReference type="OMA" id="KIRCFDT"/>
<comment type="function">
    <text evidence="5">PPIases accelerate the folding of proteins. It catalyzes the cis-trans isomerization of proline imidic peptide bonds in oligopeptides.</text>
</comment>
<proteinExistence type="inferred from homology"/>
<dbReference type="GeneTree" id="ENSGT00940000167766"/>
<dbReference type="Gene3D" id="2.40.100.10">
    <property type="entry name" value="Cyclophilin-like"/>
    <property type="match status" value="1"/>
</dbReference>
<dbReference type="InterPro" id="IPR024936">
    <property type="entry name" value="Cyclophilin-type_PPIase"/>
</dbReference>
<dbReference type="PANTHER" id="PTHR11071:SF547">
    <property type="entry name" value="PEPTIDYL-PROLYL CIS-TRANS ISOMERASE"/>
    <property type="match status" value="1"/>
</dbReference>
<comment type="function">
    <text evidence="4">PPIase that catalyzes the cis-trans isomerization of proline imidic peptide bonds in oligopeptides and may therefore assist protein folding.</text>
</comment>
<dbReference type="eggNOG" id="KOG0880">
    <property type="taxonomic scope" value="Eukaryota"/>
</dbReference>
<dbReference type="FunFam" id="2.40.100.10:FF:000001">
    <property type="entry name" value="Peptidyl-prolyl cis-trans isomerase"/>
    <property type="match status" value="1"/>
</dbReference>
<accession>H2ZLT6</accession>
<dbReference type="GO" id="GO:0003755">
    <property type="term" value="F:peptidyl-prolyl cis-trans isomerase activity"/>
    <property type="evidence" value="ECO:0007669"/>
    <property type="project" value="UniProtKB-UniRule"/>
</dbReference>
<evidence type="ECO:0000259" key="6">
    <source>
        <dbReference type="PROSITE" id="PS50072"/>
    </source>
</evidence>
<dbReference type="PROSITE" id="PS50072">
    <property type="entry name" value="CSA_PPIASE_2"/>
    <property type="match status" value="1"/>
</dbReference>
<dbReference type="InterPro" id="IPR002130">
    <property type="entry name" value="Cyclophilin-type_PPIase_dom"/>
</dbReference>
<evidence type="ECO:0000256" key="2">
    <source>
        <dbReference type="ARBA" id="ARBA00023110"/>
    </source>
</evidence>
<sequence length="187" mass="20742">RVRLQVFLEISIDGKPQKNRIEIGLFGDIVPKTAKNFRDLCNGAPGFGYKGCKIHRVIQDFMIQGGDFERGDGTGGKSSIKNKYGKYSAFKDENFKLRHYGAGWVSMANAGPNTNGSQFFITLVKAPWLDKLHVVFGKVLKGMDTVKAISKVSTDSEARPHRDVKVTDCGSVDIEKYFDVETTGTKE</sequence>
<comment type="catalytic activity">
    <reaction evidence="1 5">
        <text>[protein]-peptidylproline (omega=180) = [protein]-peptidylproline (omega=0)</text>
        <dbReference type="Rhea" id="RHEA:16237"/>
        <dbReference type="Rhea" id="RHEA-COMP:10747"/>
        <dbReference type="Rhea" id="RHEA-COMP:10748"/>
        <dbReference type="ChEBI" id="CHEBI:83833"/>
        <dbReference type="ChEBI" id="CHEBI:83834"/>
        <dbReference type="EC" id="5.2.1.8"/>
    </reaction>
</comment>
<dbReference type="GO" id="GO:0006457">
    <property type="term" value="P:protein folding"/>
    <property type="evidence" value="ECO:0007669"/>
    <property type="project" value="TreeGrafter"/>
</dbReference>
<name>H2ZLT6_CIOSA</name>
<reference evidence="8" key="1">
    <citation type="submission" date="2003-08" db="EMBL/GenBank/DDBJ databases">
        <authorList>
            <person name="Birren B."/>
            <person name="Nusbaum C."/>
            <person name="Abebe A."/>
            <person name="Abouelleil A."/>
            <person name="Adekoya E."/>
            <person name="Ait-zahra M."/>
            <person name="Allen N."/>
            <person name="Allen T."/>
            <person name="An P."/>
            <person name="Anderson M."/>
            <person name="Anderson S."/>
            <person name="Arachchi H."/>
            <person name="Armbruster J."/>
            <person name="Bachantsang P."/>
            <person name="Baldwin J."/>
            <person name="Barry A."/>
            <person name="Bayul T."/>
            <person name="Blitshsteyn B."/>
            <person name="Bloom T."/>
            <person name="Blye J."/>
            <person name="Boguslavskiy L."/>
            <person name="Borowsky M."/>
            <person name="Boukhgalter B."/>
            <person name="Brunache A."/>
            <person name="Butler J."/>
            <person name="Calixte N."/>
            <person name="Calvo S."/>
            <person name="Camarata J."/>
            <person name="Campo K."/>
            <person name="Chang J."/>
            <person name="Cheshatsang Y."/>
            <person name="Citroen M."/>
            <person name="Collymore A."/>
            <person name="Considine T."/>
            <person name="Cook A."/>
            <person name="Cooke P."/>
            <person name="Corum B."/>
            <person name="Cuomo C."/>
            <person name="David R."/>
            <person name="Dawoe T."/>
            <person name="Degray S."/>
            <person name="Dodge S."/>
            <person name="Dooley K."/>
            <person name="Dorje P."/>
            <person name="Dorjee K."/>
            <person name="Dorris L."/>
            <person name="Duffey N."/>
            <person name="Dupes A."/>
            <person name="Elkins T."/>
            <person name="Engels R."/>
            <person name="Erickson J."/>
            <person name="Farina A."/>
            <person name="Faro S."/>
            <person name="Ferreira P."/>
            <person name="Fischer H."/>
            <person name="Fitzgerald M."/>
            <person name="Foley K."/>
            <person name="Gage D."/>
            <person name="Galagan J."/>
            <person name="Gearin G."/>
            <person name="Gnerre S."/>
            <person name="Gnirke A."/>
            <person name="Goyette A."/>
            <person name="Graham J."/>
            <person name="Grandbois E."/>
            <person name="Gyaltsen K."/>
            <person name="Hafez N."/>
            <person name="Hagopian D."/>
            <person name="Hagos B."/>
            <person name="Hall J."/>
            <person name="Hatcher B."/>
            <person name="Heller A."/>
            <person name="Higgins H."/>
            <person name="Honan T."/>
            <person name="Horn A."/>
            <person name="Houde N."/>
            <person name="Hughes L."/>
            <person name="Hulme W."/>
            <person name="Husby E."/>
            <person name="Iliev I."/>
            <person name="Jaffe D."/>
            <person name="Jones C."/>
            <person name="Kamal M."/>
            <person name="Kamat A."/>
            <person name="Kamvysselis M."/>
            <person name="Karlsson E."/>
            <person name="Kells C."/>
            <person name="Kieu A."/>
            <person name="Kisner P."/>
            <person name="Kodira C."/>
            <person name="Kulbokas E."/>
            <person name="Labutti K."/>
            <person name="Lama D."/>
            <person name="Landers T."/>
            <person name="Leger J."/>
            <person name="Levine S."/>
            <person name="Lewis D."/>
            <person name="Lewis T."/>
            <person name="Lindblad-toh K."/>
            <person name="Liu X."/>
            <person name="Lokyitsang T."/>
            <person name="Lokyitsang Y."/>
            <person name="Lucien O."/>
            <person name="Lui A."/>
            <person name="Ma L.J."/>
            <person name="Mabbitt R."/>
            <person name="Macdonald J."/>
            <person name="Maclean C."/>
            <person name="Major J."/>
            <person name="Manning J."/>
            <person name="Marabella R."/>
            <person name="Maru K."/>
            <person name="Matthews C."/>
            <person name="Mauceli E."/>
            <person name="Mccarthy M."/>
            <person name="Mcdonough S."/>
            <person name="Mcghee T."/>
            <person name="Meldrim J."/>
            <person name="Meneus L."/>
            <person name="Mesirov J."/>
            <person name="Mihalev A."/>
            <person name="Mihova T."/>
            <person name="Mikkelsen T."/>
            <person name="Mlenga V."/>
            <person name="Moru K."/>
            <person name="Mozes J."/>
            <person name="Mulrain L."/>
            <person name="Munson G."/>
            <person name="Naylor J."/>
            <person name="Newes C."/>
            <person name="Nguyen C."/>
            <person name="Nguyen N."/>
            <person name="Nguyen T."/>
            <person name="Nicol R."/>
            <person name="Nielsen C."/>
            <person name="Nizzari M."/>
            <person name="Norbu C."/>
            <person name="Norbu N."/>
            <person name="O'donnell P."/>
            <person name="Okoawo O."/>
            <person name="O'leary S."/>
            <person name="Omotosho B."/>
            <person name="O'neill K."/>
            <person name="Osman S."/>
            <person name="Parker S."/>
            <person name="Perrin D."/>
            <person name="Phunkhang P."/>
            <person name="Piqani B."/>
            <person name="Purcell S."/>
            <person name="Rachupka T."/>
            <person name="Ramasamy U."/>
            <person name="Rameau R."/>
            <person name="Ray V."/>
            <person name="Raymond C."/>
            <person name="Retta R."/>
            <person name="Richardson S."/>
            <person name="Rise C."/>
            <person name="Rodriguez J."/>
            <person name="Rogers J."/>
            <person name="Rogov P."/>
            <person name="Rutman M."/>
            <person name="Schupbach R."/>
            <person name="Seaman C."/>
            <person name="Settipalli S."/>
            <person name="Sharpe T."/>
            <person name="Sheridan J."/>
            <person name="Sherpa N."/>
            <person name="Shi J."/>
            <person name="Smirnov S."/>
            <person name="Smith C."/>
            <person name="Sougnez C."/>
            <person name="Spencer B."/>
            <person name="Stalker J."/>
            <person name="Stange-thomann N."/>
            <person name="Stavropoulos S."/>
            <person name="Stetson K."/>
            <person name="Stone C."/>
            <person name="Stone S."/>
            <person name="Stubbs M."/>
            <person name="Talamas J."/>
            <person name="Tchuinga P."/>
            <person name="Tenzing P."/>
            <person name="Tesfaye S."/>
            <person name="Theodore J."/>
            <person name="Thoulutsang Y."/>
            <person name="Topham K."/>
            <person name="Towey S."/>
            <person name="Tsamla T."/>
            <person name="Tsomo N."/>
            <person name="Vallee D."/>
            <person name="Vassiliev H."/>
            <person name="Venkataraman V."/>
            <person name="Vinson J."/>
            <person name="Vo A."/>
            <person name="Wade C."/>
            <person name="Wang S."/>
            <person name="Wangchuk T."/>
            <person name="Wangdi T."/>
            <person name="Whittaker C."/>
            <person name="Wilkinson J."/>
            <person name="Wu Y."/>
            <person name="Wyman D."/>
            <person name="Yadav S."/>
            <person name="Yang S."/>
            <person name="Yang X."/>
            <person name="Yeager S."/>
            <person name="Yee E."/>
            <person name="Young G."/>
            <person name="Zainoun J."/>
            <person name="Zembeck L."/>
            <person name="Zimmer A."/>
            <person name="Zody M."/>
            <person name="Lander E."/>
        </authorList>
    </citation>
    <scope>NUCLEOTIDE SEQUENCE [LARGE SCALE GENOMIC DNA]</scope>
</reference>
<reference evidence="7" key="3">
    <citation type="submission" date="2025-09" db="UniProtKB">
        <authorList>
            <consortium name="Ensembl"/>
        </authorList>
    </citation>
    <scope>IDENTIFICATION</scope>
</reference>
<organism evidence="7 8">
    <name type="scientific">Ciona savignyi</name>
    <name type="common">Pacific transparent sea squirt</name>
    <dbReference type="NCBI Taxonomy" id="51511"/>
    <lineage>
        <taxon>Eukaryota</taxon>
        <taxon>Metazoa</taxon>
        <taxon>Chordata</taxon>
        <taxon>Tunicata</taxon>
        <taxon>Ascidiacea</taxon>
        <taxon>Phlebobranchia</taxon>
        <taxon>Cionidae</taxon>
        <taxon>Ciona</taxon>
    </lineage>
</organism>
<keyword evidence="8" id="KW-1185">Reference proteome</keyword>
<keyword evidence="3 5" id="KW-0413">Isomerase</keyword>
<dbReference type="HOGENOM" id="CLU_012062_4_2_1"/>
<dbReference type="Pfam" id="PF00160">
    <property type="entry name" value="Pro_isomerase"/>
    <property type="match status" value="1"/>
</dbReference>
<evidence type="ECO:0000256" key="5">
    <source>
        <dbReference type="RuleBase" id="RU363019"/>
    </source>
</evidence>
<dbReference type="Ensembl" id="ENSCSAVT00000018753.1">
    <property type="protein sequence ID" value="ENSCSAVP00000018552.1"/>
    <property type="gene ID" value="ENSCSAVG00000010896.1"/>
</dbReference>
<dbReference type="PIRSF" id="PIRSF001467">
    <property type="entry name" value="Peptidylpro_ismrse"/>
    <property type="match status" value="1"/>
</dbReference>
<reference evidence="7" key="2">
    <citation type="submission" date="2025-08" db="UniProtKB">
        <authorList>
            <consortium name="Ensembl"/>
        </authorList>
    </citation>
    <scope>IDENTIFICATION</scope>
</reference>
<dbReference type="EC" id="5.2.1.8" evidence="5"/>
<dbReference type="InterPro" id="IPR029000">
    <property type="entry name" value="Cyclophilin-like_dom_sf"/>
</dbReference>
<dbReference type="InParanoid" id="H2ZLT6"/>
<keyword evidence="2 5" id="KW-0697">Rotamase</keyword>
<dbReference type="GO" id="GO:0016018">
    <property type="term" value="F:cyclosporin A binding"/>
    <property type="evidence" value="ECO:0007669"/>
    <property type="project" value="TreeGrafter"/>
</dbReference>
<evidence type="ECO:0000256" key="1">
    <source>
        <dbReference type="ARBA" id="ARBA00000971"/>
    </source>
</evidence>
<dbReference type="AlphaFoldDB" id="H2ZLT6"/>
<feature type="domain" description="PPIase cyclophilin-type" evidence="6">
    <location>
        <begin position="7"/>
        <end position="171"/>
    </location>
</feature>
<evidence type="ECO:0000313" key="8">
    <source>
        <dbReference type="Proteomes" id="UP000007875"/>
    </source>
</evidence>
<dbReference type="GO" id="GO:0005737">
    <property type="term" value="C:cytoplasm"/>
    <property type="evidence" value="ECO:0007669"/>
    <property type="project" value="TreeGrafter"/>
</dbReference>